<evidence type="ECO:0000256" key="7">
    <source>
        <dbReference type="SAM" id="MobiDB-lite"/>
    </source>
</evidence>
<evidence type="ECO:0000259" key="8">
    <source>
        <dbReference type="Pfam" id="PF13178"/>
    </source>
</evidence>
<feature type="compositionally biased region" description="Polar residues" evidence="7">
    <location>
        <begin position="328"/>
        <end position="339"/>
    </location>
</feature>
<dbReference type="GO" id="GO:0005737">
    <property type="term" value="C:cytoplasm"/>
    <property type="evidence" value="ECO:0007669"/>
    <property type="project" value="UniProtKB-SubCell"/>
</dbReference>
<feature type="region of interest" description="Disordered" evidence="7">
    <location>
        <begin position="1"/>
        <end position="47"/>
    </location>
</feature>
<reference evidence="9 10" key="1">
    <citation type="submission" date="2024-01" db="EMBL/GenBank/DDBJ databases">
        <authorList>
            <person name="Waweru B."/>
        </authorList>
    </citation>
    <scope>NUCLEOTIDE SEQUENCE [LARGE SCALE GENOMIC DNA]</scope>
</reference>
<evidence type="ECO:0000313" key="9">
    <source>
        <dbReference type="EMBL" id="CAK7357440.1"/>
    </source>
</evidence>
<dbReference type="AlphaFoldDB" id="A0AAV1STR9"/>
<dbReference type="Pfam" id="PF00612">
    <property type="entry name" value="IQ"/>
    <property type="match status" value="2"/>
</dbReference>
<gene>
    <name evidence="9" type="ORF">DCAF_LOCUS27729</name>
</gene>
<evidence type="ECO:0000256" key="5">
    <source>
        <dbReference type="ARBA" id="ARBA00024341"/>
    </source>
</evidence>
<protein>
    <recommendedName>
        <fullName evidence="8">DUF4005 domain-containing protein</fullName>
    </recommendedName>
</protein>
<feature type="compositionally biased region" description="Polar residues" evidence="7">
    <location>
        <begin position="450"/>
        <end position="460"/>
    </location>
</feature>
<dbReference type="PROSITE" id="PS50096">
    <property type="entry name" value="IQ"/>
    <property type="match status" value="2"/>
</dbReference>
<comment type="subunit">
    <text evidence="6">Binds to multiple calmodulin (CaM) in the presence of Ca(2+) and CaM-like proteins.</text>
</comment>
<dbReference type="GO" id="GO:0005516">
    <property type="term" value="F:calmodulin binding"/>
    <property type="evidence" value="ECO:0007669"/>
    <property type="project" value="UniProtKB-KW"/>
</dbReference>
<dbReference type="Pfam" id="PF13178">
    <property type="entry name" value="DUF4005"/>
    <property type="match status" value="1"/>
</dbReference>
<dbReference type="PANTHER" id="PTHR32295:SF244">
    <property type="entry name" value="PROTEIN IQ-DOMAIN 14-LIKE"/>
    <property type="match status" value="1"/>
</dbReference>
<evidence type="ECO:0000256" key="1">
    <source>
        <dbReference type="ARBA" id="ARBA00004496"/>
    </source>
</evidence>
<organism evidence="9 10">
    <name type="scientific">Dovyalis caffra</name>
    <dbReference type="NCBI Taxonomy" id="77055"/>
    <lineage>
        <taxon>Eukaryota</taxon>
        <taxon>Viridiplantae</taxon>
        <taxon>Streptophyta</taxon>
        <taxon>Embryophyta</taxon>
        <taxon>Tracheophyta</taxon>
        <taxon>Spermatophyta</taxon>
        <taxon>Magnoliopsida</taxon>
        <taxon>eudicotyledons</taxon>
        <taxon>Gunneridae</taxon>
        <taxon>Pentapetalae</taxon>
        <taxon>rosids</taxon>
        <taxon>fabids</taxon>
        <taxon>Malpighiales</taxon>
        <taxon>Salicaceae</taxon>
        <taxon>Flacourtieae</taxon>
        <taxon>Dovyalis</taxon>
    </lineage>
</organism>
<evidence type="ECO:0000313" key="10">
    <source>
        <dbReference type="Proteomes" id="UP001314170"/>
    </source>
</evidence>
<dbReference type="PANTHER" id="PTHR32295">
    <property type="entry name" value="IQ-DOMAIN 5-RELATED"/>
    <property type="match status" value="1"/>
</dbReference>
<dbReference type="SMART" id="SM00015">
    <property type="entry name" value="IQ"/>
    <property type="match status" value="2"/>
</dbReference>
<dbReference type="Proteomes" id="UP001314170">
    <property type="component" value="Unassembled WGS sequence"/>
</dbReference>
<dbReference type="FunFam" id="1.20.5.190:FF:000062">
    <property type="entry name" value="IQ-domain 11"/>
    <property type="match status" value="1"/>
</dbReference>
<evidence type="ECO:0000256" key="2">
    <source>
        <dbReference type="ARBA" id="ARBA00022490"/>
    </source>
</evidence>
<comment type="similarity">
    <text evidence="5">Belongs to the IQD family.</text>
</comment>
<keyword evidence="3" id="KW-0677">Repeat</keyword>
<proteinExistence type="inferred from homology"/>
<feature type="compositionally biased region" description="Polar residues" evidence="7">
    <location>
        <begin position="346"/>
        <end position="356"/>
    </location>
</feature>
<accession>A0AAV1STR9</accession>
<evidence type="ECO:0000256" key="3">
    <source>
        <dbReference type="ARBA" id="ARBA00022737"/>
    </source>
</evidence>
<feature type="compositionally biased region" description="Basic and acidic residues" evidence="7">
    <location>
        <begin position="20"/>
        <end position="43"/>
    </location>
</feature>
<comment type="caution">
    <text evidence="9">The sequence shown here is derived from an EMBL/GenBank/DDBJ whole genome shotgun (WGS) entry which is preliminary data.</text>
</comment>
<dbReference type="EMBL" id="CAWUPB010001199">
    <property type="protein sequence ID" value="CAK7357440.1"/>
    <property type="molecule type" value="Genomic_DNA"/>
</dbReference>
<dbReference type="Gene3D" id="1.20.5.190">
    <property type="match status" value="1"/>
</dbReference>
<keyword evidence="4" id="KW-0112">Calmodulin-binding</keyword>
<dbReference type="InterPro" id="IPR000048">
    <property type="entry name" value="IQ_motif_EF-hand-BS"/>
</dbReference>
<sequence>MGKKGGTSWLTIVKRAFRSPSKENEKKSSKRIEEHDQKEEEKKREKRRWLFRKSSTSNVPVQQCEENIAITNATTAPVSPTLDAEKRYAIAVAAAKAAAETVQAAAEIARLTRPASSCFVRAEVWAAIVIQTAFRGYLARRALRALKGLVKLQALVRGHNVRKQAKLTLQCMQALVRVQDRVRDHRARLSHEWSRRSMFSETNSLWESRYLQDIRERKSMSRDVSSILDYWDDRPCTNEEIETMVQSKKEAALKREKALAYAFSSQVGLVTPYVFVTRNPSAGDEKELEDRTRWLDRWMATKQWETSSRASIDRKDNNIKTVEMDTSRPFSYSSTTPTSRRLYVQNHPQKQPSRHSIASPLHRSHSSLSLHQSPITPSPCKPRPLQVRSASPRCLKEEKKCYSAAHTPSLSSRYCINNGIGRYGLVNASGGATILPNYMAATESAKARVRSQSAPRQRPSTPERERGGSVAKKRLSFPVPDHGPQGNSVANIGYSSNSGFSQNLRSPSFKSVHGCHFGMGEESNYFSCYNDSIGGEISPCSTTDLRWLK</sequence>
<evidence type="ECO:0000256" key="6">
    <source>
        <dbReference type="ARBA" id="ARBA00024378"/>
    </source>
</evidence>
<evidence type="ECO:0000256" key="4">
    <source>
        <dbReference type="ARBA" id="ARBA00022860"/>
    </source>
</evidence>
<dbReference type="CDD" id="cd23767">
    <property type="entry name" value="IQCD"/>
    <property type="match status" value="1"/>
</dbReference>
<keyword evidence="2" id="KW-0963">Cytoplasm</keyword>
<keyword evidence="10" id="KW-1185">Reference proteome</keyword>
<feature type="region of interest" description="Disordered" evidence="7">
    <location>
        <begin position="447"/>
        <end position="489"/>
    </location>
</feature>
<feature type="region of interest" description="Disordered" evidence="7">
    <location>
        <begin position="320"/>
        <end position="339"/>
    </location>
</feature>
<feature type="region of interest" description="Disordered" evidence="7">
    <location>
        <begin position="346"/>
        <end position="386"/>
    </location>
</feature>
<dbReference type="InterPro" id="IPR025064">
    <property type="entry name" value="DUF4005"/>
</dbReference>
<name>A0AAV1STR9_9ROSI</name>
<comment type="subcellular location">
    <subcellularLocation>
        <location evidence="1">Cytoplasm</location>
    </subcellularLocation>
</comment>
<feature type="domain" description="DUF4005" evidence="8">
    <location>
        <begin position="391"/>
        <end position="506"/>
    </location>
</feature>